<dbReference type="SMART" id="SM00343">
    <property type="entry name" value="ZnF_C2HC"/>
    <property type="match status" value="1"/>
</dbReference>
<dbReference type="GO" id="GO:0008270">
    <property type="term" value="F:zinc ion binding"/>
    <property type="evidence" value="ECO:0007669"/>
    <property type="project" value="UniProtKB-KW"/>
</dbReference>
<reference evidence="4 5" key="1">
    <citation type="submission" date="2019-05" db="EMBL/GenBank/DDBJ databases">
        <title>Mikania micrantha, genome provides insights into the molecular mechanism of rapid growth.</title>
        <authorList>
            <person name="Liu B."/>
        </authorList>
    </citation>
    <scope>NUCLEOTIDE SEQUENCE [LARGE SCALE GENOMIC DNA]</scope>
    <source>
        <strain evidence="4">NLD-2019</strain>
        <tissue evidence="4">Leaf</tissue>
    </source>
</reference>
<dbReference type="Pfam" id="PF00098">
    <property type="entry name" value="zf-CCHC"/>
    <property type="match status" value="1"/>
</dbReference>
<dbReference type="GO" id="GO:0003676">
    <property type="term" value="F:nucleic acid binding"/>
    <property type="evidence" value="ECO:0007669"/>
    <property type="project" value="InterPro"/>
</dbReference>
<dbReference type="PROSITE" id="PS50158">
    <property type="entry name" value="ZF_CCHC"/>
    <property type="match status" value="1"/>
</dbReference>
<comment type="caution">
    <text evidence="4">The sequence shown here is derived from an EMBL/GenBank/DDBJ whole genome shotgun (WGS) entry which is preliminary data.</text>
</comment>
<evidence type="ECO:0000313" key="4">
    <source>
        <dbReference type="EMBL" id="KAD6454346.1"/>
    </source>
</evidence>
<keyword evidence="1" id="KW-0862">Zinc</keyword>
<protein>
    <recommendedName>
        <fullName evidence="3">CCHC-type domain-containing protein</fullName>
    </recommendedName>
</protein>
<sequence>MEDTKWCFWFGQIWVQKDFIANVAKGKGYSKGKGKGKAKGEPPKPKEKKQKVAANDPCFKCGEIGHWMRNCPVYLKELKEKRDAGQTSGVQKN</sequence>
<dbReference type="EMBL" id="SZYD01000004">
    <property type="protein sequence ID" value="KAD6454346.1"/>
    <property type="molecule type" value="Genomic_DNA"/>
</dbReference>
<feature type="compositionally biased region" description="Basic residues" evidence="2">
    <location>
        <begin position="28"/>
        <end position="37"/>
    </location>
</feature>
<dbReference type="InterPro" id="IPR001878">
    <property type="entry name" value="Znf_CCHC"/>
</dbReference>
<dbReference type="AlphaFoldDB" id="A0A5N6PK97"/>
<evidence type="ECO:0000259" key="3">
    <source>
        <dbReference type="PROSITE" id="PS50158"/>
    </source>
</evidence>
<dbReference type="SUPFAM" id="SSF57756">
    <property type="entry name" value="Retrovirus zinc finger-like domains"/>
    <property type="match status" value="1"/>
</dbReference>
<dbReference type="Proteomes" id="UP000326396">
    <property type="component" value="Linkage Group LG12"/>
</dbReference>
<evidence type="ECO:0000256" key="2">
    <source>
        <dbReference type="SAM" id="MobiDB-lite"/>
    </source>
</evidence>
<dbReference type="InterPro" id="IPR036875">
    <property type="entry name" value="Znf_CCHC_sf"/>
</dbReference>
<keyword evidence="5" id="KW-1185">Reference proteome</keyword>
<dbReference type="Gene3D" id="4.10.60.10">
    <property type="entry name" value="Zinc finger, CCHC-type"/>
    <property type="match status" value="1"/>
</dbReference>
<evidence type="ECO:0000313" key="5">
    <source>
        <dbReference type="Proteomes" id="UP000326396"/>
    </source>
</evidence>
<organism evidence="4 5">
    <name type="scientific">Mikania micrantha</name>
    <name type="common">bitter vine</name>
    <dbReference type="NCBI Taxonomy" id="192012"/>
    <lineage>
        <taxon>Eukaryota</taxon>
        <taxon>Viridiplantae</taxon>
        <taxon>Streptophyta</taxon>
        <taxon>Embryophyta</taxon>
        <taxon>Tracheophyta</taxon>
        <taxon>Spermatophyta</taxon>
        <taxon>Magnoliopsida</taxon>
        <taxon>eudicotyledons</taxon>
        <taxon>Gunneridae</taxon>
        <taxon>Pentapetalae</taxon>
        <taxon>asterids</taxon>
        <taxon>campanulids</taxon>
        <taxon>Asterales</taxon>
        <taxon>Asteraceae</taxon>
        <taxon>Asteroideae</taxon>
        <taxon>Heliantheae alliance</taxon>
        <taxon>Eupatorieae</taxon>
        <taxon>Mikania</taxon>
    </lineage>
</organism>
<keyword evidence="1" id="KW-0863">Zinc-finger</keyword>
<dbReference type="OrthoDB" id="1747746at2759"/>
<feature type="region of interest" description="Disordered" evidence="2">
    <location>
        <begin position="26"/>
        <end position="52"/>
    </location>
</feature>
<gene>
    <name evidence="4" type="ORF">E3N88_09052</name>
</gene>
<keyword evidence="1" id="KW-0479">Metal-binding</keyword>
<evidence type="ECO:0000256" key="1">
    <source>
        <dbReference type="PROSITE-ProRule" id="PRU00047"/>
    </source>
</evidence>
<accession>A0A5N6PK97</accession>
<proteinExistence type="predicted"/>
<name>A0A5N6PK97_9ASTR</name>
<feature type="domain" description="CCHC-type" evidence="3">
    <location>
        <begin position="58"/>
        <end position="72"/>
    </location>
</feature>